<keyword evidence="4" id="KW-1185">Reference proteome</keyword>
<dbReference type="EMBL" id="BTGU01000030">
    <property type="protein sequence ID" value="GMN49069.1"/>
    <property type="molecule type" value="Genomic_DNA"/>
</dbReference>
<dbReference type="PANTHER" id="PTHR33232:SF11">
    <property type="entry name" value="PROTEIN SIEVE ELEMENT OCCLUSION C"/>
    <property type="match status" value="1"/>
</dbReference>
<dbReference type="AlphaFoldDB" id="A0AA88AAQ6"/>
<dbReference type="Proteomes" id="UP001187192">
    <property type="component" value="Unassembled WGS sequence"/>
</dbReference>
<proteinExistence type="predicted"/>
<feature type="domain" description="Sieve element occlusion C-terminal" evidence="2">
    <location>
        <begin position="436"/>
        <end position="667"/>
    </location>
</feature>
<name>A0AA88AAQ6_FICCA</name>
<dbReference type="GO" id="GO:0010088">
    <property type="term" value="P:phloem development"/>
    <property type="evidence" value="ECO:0007669"/>
    <property type="project" value="InterPro"/>
</dbReference>
<dbReference type="InterPro" id="IPR027942">
    <property type="entry name" value="SEO_N"/>
</dbReference>
<gene>
    <name evidence="3" type="ORF">TIFTF001_018224</name>
</gene>
<reference evidence="3" key="1">
    <citation type="submission" date="2023-07" db="EMBL/GenBank/DDBJ databases">
        <title>draft genome sequence of fig (Ficus carica).</title>
        <authorList>
            <person name="Takahashi T."/>
            <person name="Nishimura K."/>
        </authorList>
    </citation>
    <scope>NUCLEOTIDE SEQUENCE</scope>
</reference>
<dbReference type="InterPro" id="IPR039299">
    <property type="entry name" value="SEOA"/>
</dbReference>
<dbReference type="Gramene" id="FCD_00002706-RA">
    <property type="protein sequence ID" value="FCD_00002706-RA:cds"/>
    <property type="gene ID" value="FCD_00002706"/>
</dbReference>
<evidence type="ECO:0000259" key="1">
    <source>
        <dbReference type="Pfam" id="PF14576"/>
    </source>
</evidence>
<feature type="domain" description="Sieve element occlusion N-terminal" evidence="1">
    <location>
        <begin position="21"/>
        <end position="301"/>
    </location>
</feature>
<evidence type="ECO:0000313" key="4">
    <source>
        <dbReference type="Proteomes" id="UP001187192"/>
    </source>
</evidence>
<accession>A0AA88AAQ6</accession>
<dbReference type="PANTHER" id="PTHR33232">
    <property type="entry name" value="PROTEIN SIEVE ELEMENT OCCLUSION B-LIKE"/>
    <property type="match status" value="1"/>
</dbReference>
<organism evidence="3 4">
    <name type="scientific">Ficus carica</name>
    <name type="common">Common fig</name>
    <dbReference type="NCBI Taxonomy" id="3494"/>
    <lineage>
        <taxon>Eukaryota</taxon>
        <taxon>Viridiplantae</taxon>
        <taxon>Streptophyta</taxon>
        <taxon>Embryophyta</taxon>
        <taxon>Tracheophyta</taxon>
        <taxon>Spermatophyta</taxon>
        <taxon>Magnoliopsida</taxon>
        <taxon>eudicotyledons</taxon>
        <taxon>Gunneridae</taxon>
        <taxon>Pentapetalae</taxon>
        <taxon>rosids</taxon>
        <taxon>fabids</taxon>
        <taxon>Rosales</taxon>
        <taxon>Moraceae</taxon>
        <taxon>Ficeae</taxon>
        <taxon>Ficus</taxon>
    </lineage>
</organism>
<comment type="caution">
    <text evidence="3">The sequence shown here is derived from an EMBL/GenBank/DDBJ whole genome shotgun (WGS) entry which is preliminary data.</text>
</comment>
<protein>
    <recommendedName>
        <fullName evidence="5">Protein SIEVE ELEMENT OCCLUSION C</fullName>
    </recommendedName>
</protein>
<evidence type="ECO:0000313" key="3">
    <source>
        <dbReference type="EMBL" id="GMN49069.1"/>
    </source>
</evidence>
<dbReference type="InterPro" id="IPR027944">
    <property type="entry name" value="SEO_C"/>
</dbReference>
<evidence type="ECO:0008006" key="5">
    <source>
        <dbReference type="Google" id="ProtNLM"/>
    </source>
</evidence>
<sequence>MSLQGSNSSSFLHSNSPLEGILIKNLLLSHDPDGRRLDSEQLLQLMEKIMLYATLSEVPDPHFDTNAERKVIGIDRVGLEEPLAHIIQKISHEMICKCSTEGLLHERTMLLFDLLGNYRWDDKAVLALAAFAKSYGEFWLLMQLYPRNPLAVAVAMLKQLPSDLSTFNRRFKALSLLIKTVVELTKHVIQFESLPLSHVKLNNEAKSIRELHIYSSVYWIIRSILTCSSQITDLGALKLQQVHFPSLKSVYHSTTVATWELSSLVRRLKGMCSQLEKHVEECSQRTEKMLYQELVNIFKEIGLTELKDKVVIVLISKPGLLSIEESLFLVQQTYGHPGNQNLEGSYEIVWIPISVSDSWTDAEKRSFRLLSHSLPWCSVKHPWSLNSAAVKFIKQEWEYKDSRLMVVLDSQGKVTNKNAMDMIYVWGPKAYPFSDSREQELWQEQWNLQLLLDKIYPLLTKWVQEDRYLCICGSKNLDWILELNSKMEEMTQNTGVKLEMVYVGKRKPREHVKNILDIVEDGKHLRISPLSLTKMQFFWLRIESIIRSKLRQGHTAATSKLLEEVSKAIEMDENDEDWALIGRGSSKAVVGVEGKRLLECLNNFMVWKENVGKLGFLVALRTALEPPLGDEPCGHSKLVSKDEENQSEDMEFCEVCRRPMEKLVLYK</sequence>
<dbReference type="Pfam" id="PF14576">
    <property type="entry name" value="SEO_N"/>
    <property type="match status" value="1"/>
</dbReference>
<evidence type="ECO:0000259" key="2">
    <source>
        <dbReference type="Pfam" id="PF14577"/>
    </source>
</evidence>
<dbReference type="Pfam" id="PF14577">
    <property type="entry name" value="SEO_C"/>
    <property type="match status" value="1"/>
</dbReference>